<dbReference type="EMBL" id="WNKT01000101">
    <property type="protein sequence ID" value="MTW23207.1"/>
    <property type="molecule type" value="Genomic_DNA"/>
</dbReference>
<dbReference type="PANTHER" id="PTHR43238:SF1">
    <property type="entry name" value="GDP-L-FUCOSE SYNTHASE"/>
    <property type="match status" value="1"/>
</dbReference>
<dbReference type="InterPro" id="IPR036291">
    <property type="entry name" value="NAD(P)-bd_dom_sf"/>
</dbReference>
<evidence type="ECO:0000313" key="2">
    <source>
        <dbReference type="EMBL" id="MTW23207.1"/>
    </source>
</evidence>
<name>A0A6N8EKW4_9GAMM</name>
<feature type="domain" description="NAD-dependent epimerase/dehydratase" evidence="1">
    <location>
        <begin position="49"/>
        <end position="117"/>
    </location>
</feature>
<keyword evidence="3" id="KW-1185">Reference proteome</keyword>
<dbReference type="GO" id="GO:0050577">
    <property type="term" value="F:GDP-L-fucose synthase activity"/>
    <property type="evidence" value="ECO:0007669"/>
    <property type="project" value="TreeGrafter"/>
</dbReference>
<reference evidence="2 3" key="1">
    <citation type="submission" date="2019-11" db="EMBL/GenBank/DDBJ databases">
        <title>Whole-genome sequence of the anaerobic purple sulfur bacterium Allochromatium palmeri DSM 15591.</title>
        <authorList>
            <person name="Kyndt J.A."/>
            <person name="Meyer T.E."/>
        </authorList>
    </citation>
    <scope>NUCLEOTIDE SEQUENCE [LARGE SCALE GENOMIC DNA]</scope>
    <source>
        <strain evidence="2 3">DSM 15591</strain>
    </source>
</reference>
<dbReference type="Gene3D" id="3.40.50.720">
    <property type="entry name" value="NAD(P)-binding Rossmann-like Domain"/>
    <property type="match status" value="1"/>
</dbReference>
<organism evidence="2 3">
    <name type="scientific">Allochromatium palmeri</name>
    <dbReference type="NCBI Taxonomy" id="231048"/>
    <lineage>
        <taxon>Bacteria</taxon>
        <taxon>Pseudomonadati</taxon>
        <taxon>Pseudomonadota</taxon>
        <taxon>Gammaproteobacteria</taxon>
        <taxon>Chromatiales</taxon>
        <taxon>Chromatiaceae</taxon>
        <taxon>Allochromatium</taxon>
    </lineage>
</organism>
<dbReference type="AlphaFoldDB" id="A0A6N8EKW4"/>
<comment type="caution">
    <text evidence="2">The sequence shown here is derived from an EMBL/GenBank/DDBJ whole genome shotgun (WGS) entry which is preliminary data.</text>
</comment>
<evidence type="ECO:0000259" key="1">
    <source>
        <dbReference type="Pfam" id="PF01370"/>
    </source>
</evidence>
<dbReference type="PANTHER" id="PTHR43238">
    <property type="entry name" value="GDP-L-FUCOSE SYNTHASE"/>
    <property type="match status" value="1"/>
</dbReference>
<dbReference type="InterPro" id="IPR001509">
    <property type="entry name" value="Epimerase_deHydtase"/>
</dbReference>
<protein>
    <submittedName>
        <fullName evidence="2">NAD-dependent epimerase/dehydratase family protein</fullName>
    </submittedName>
</protein>
<evidence type="ECO:0000313" key="3">
    <source>
        <dbReference type="Proteomes" id="UP000434044"/>
    </source>
</evidence>
<dbReference type="SUPFAM" id="SSF51735">
    <property type="entry name" value="NAD(P)-binding Rossmann-fold domains"/>
    <property type="match status" value="1"/>
</dbReference>
<sequence>MIKAPKAPCSATPCSIISTFLNAISGISERCRHCSTGIEPKRNCSWLILTIARNLTAGHTHLITRTHAELDLTDQAAVETFFADQRPTQVYLAAAKVGGIHANDTYPTEFLDQNLLLDALIKVPDGVQQRTKIH</sequence>
<dbReference type="Pfam" id="PF01370">
    <property type="entry name" value="Epimerase"/>
    <property type="match status" value="1"/>
</dbReference>
<dbReference type="OrthoDB" id="9811425at2"/>
<proteinExistence type="predicted"/>
<gene>
    <name evidence="2" type="ORF">GJ668_19470</name>
</gene>
<accession>A0A6N8EKW4</accession>
<dbReference type="Proteomes" id="UP000434044">
    <property type="component" value="Unassembled WGS sequence"/>
</dbReference>